<gene>
    <name evidence="2" type="ORF">RCL2_002679000</name>
</gene>
<organism evidence="2 3">
    <name type="scientific">Rhizophagus clarus</name>
    <dbReference type="NCBI Taxonomy" id="94130"/>
    <lineage>
        <taxon>Eukaryota</taxon>
        <taxon>Fungi</taxon>
        <taxon>Fungi incertae sedis</taxon>
        <taxon>Mucoromycota</taxon>
        <taxon>Glomeromycotina</taxon>
        <taxon>Glomeromycetes</taxon>
        <taxon>Glomerales</taxon>
        <taxon>Glomeraceae</taxon>
        <taxon>Rhizophagus</taxon>
    </lineage>
</organism>
<evidence type="ECO:0000313" key="3">
    <source>
        <dbReference type="Proteomes" id="UP000615446"/>
    </source>
</evidence>
<dbReference type="SUPFAM" id="SSF56112">
    <property type="entry name" value="Protein kinase-like (PK-like)"/>
    <property type="match status" value="1"/>
</dbReference>
<dbReference type="GO" id="GO:0005524">
    <property type="term" value="F:ATP binding"/>
    <property type="evidence" value="ECO:0007669"/>
    <property type="project" value="InterPro"/>
</dbReference>
<reference evidence="2" key="1">
    <citation type="submission" date="2019-10" db="EMBL/GenBank/DDBJ databases">
        <title>Conservation and host-specific expression of non-tandemly repeated heterogenous ribosome RNA gene in arbuscular mycorrhizal fungi.</title>
        <authorList>
            <person name="Maeda T."/>
            <person name="Kobayashi Y."/>
            <person name="Nakagawa T."/>
            <person name="Ezawa T."/>
            <person name="Yamaguchi K."/>
            <person name="Bino T."/>
            <person name="Nishimoto Y."/>
            <person name="Shigenobu S."/>
            <person name="Kawaguchi M."/>
        </authorList>
    </citation>
    <scope>NUCLEOTIDE SEQUENCE</scope>
    <source>
        <strain evidence="2">HR1</strain>
    </source>
</reference>
<evidence type="ECO:0000313" key="2">
    <source>
        <dbReference type="EMBL" id="GET00329.1"/>
    </source>
</evidence>
<dbReference type="EMBL" id="BLAL01000285">
    <property type="protein sequence ID" value="GET00329.1"/>
    <property type="molecule type" value="Genomic_DNA"/>
</dbReference>
<dbReference type="Pfam" id="PF07714">
    <property type="entry name" value="PK_Tyr_Ser-Thr"/>
    <property type="match status" value="1"/>
</dbReference>
<dbReference type="InterPro" id="IPR000719">
    <property type="entry name" value="Prot_kinase_dom"/>
</dbReference>
<keyword evidence="2" id="KW-0808">Transferase</keyword>
<dbReference type="InterPro" id="IPR051681">
    <property type="entry name" value="Ser/Thr_Kinases-Pseudokinases"/>
</dbReference>
<sequence>MDKASQIEKSCPECENPVENKSNLCLTCITCHIQVKIDEFIKYTQTSAHNAELAIQWADWKEFTNIKKIGEVVALKTIGNPNELLMMNNFLKEAEALYHCYNQENSNFCVKGFTQESISMQYYIITDYAENGGLCKYLQKNPNFSWKDQLYIIWDISLDLERIHKTGLIHRDIHAGNILHIGKISHFDDGVEVHSGVAYISDFSFSMAACFLHNNADKVYGVMHYMAPEMLNEMGYLMESDIYSIGIIMWEIASEKQPFAQFFHDACLALEIYYGLHPEPTPNIPPFYIQLMHSCWHKDPSKRPKAKEIREMIEKRWELFLQSVQKMQLIKVEENKKTTASGLRFLDDGRGRNELDSGLRFLDDGCGRNELGSGL</sequence>
<dbReference type="PROSITE" id="PS50011">
    <property type="entry name" value="PROTEIN_KINASE_DOM"/>
    <property type="match status" value="1"/>
</dbReference>
<feature type="domain" description="Protein kinase" evidence="1">
    <location>
        <begin position="41"/>
        <end position="321"/>
    </location>
</feature>
<comment type="caution">
    <text evidence="2">The sequence shown here is derived from an EMBL/GenBank/DDBJ whole genome shotgun (WGS) entry which is preliminary data.</text>
</comment>
<proteinExistence type="predicted"/>
<protein>
    <submittedName>
        <fullName evidence="2">Kinase-like domain-containing protein</fullName>
    </submittedName>
</protein>
<dbReference type="Gene3D" id="1.10.510.10">
    <property type="entry name" value="Transferase(Phosphotransferase) domain 1"/>
    <property type="match status" value="1"/>
</dbReference>
<dbReference type="AlphaFoldDB" id="A0A8H3M457"/>
<dbReference type="OrthoDB" id="2314440at2759"/>
<name>A0A8H3M457_9GLOM</name>
<dbReference type="InterPro" id="IPR011009">
    <property type="entry name" value="Kinase-like_dom_sf"/>
</dbReference>
<dbReference type="InterPro" id="IPR001245">
    <property type="entry name" value="Ser-Thr/Tyr_kinase_cat_dom"/>
</dbReference>
<accession>A0A8H3M457</accession>
<dbReference type="PANTHER" id="PTHR44329">
    <property type="entry name" value="SERINE/THREONINE-PROTEIN KINASE TNNI3K-RELATED"/>
    <property type="match status" value="1"/>
</dbReference>
<keyword evidence="2" id="KW-0418">Kinase</keyword>
<dbReference type="Proteomes" id="UP000615446">
    <property type="component" value="Unassembled WGS sequence"/>
</dbReference>
<dbReference type="GO" id="GO:0004674">
    <property type="term" value="F:protein serine/threonine kinase activity"/>
    <property type="evidence" value="ECO:0007669"/>
    <property type="project" value="TreeGrafter"/>
</dbReference>
<evidence type="ECO:0000259" key="1">
    <source>
        <dbReference type="PROSITE" id="PS50011"/>
    </source>
</evidence>